<feature type="transmembrane region" description="Helical" evidence="1">
    <location>
        <begin position="21"/>
        <end position="39"/>
    </location>
</feature>
<feature type="transmembrane region" description="Helical" evidence="1">
    <location>
        <begin position="167"/>
        <end position="188"/>
    </location>
</feature>
<keyword evidence="1" id="KW-1133">Transmembrane helix</keyword>
<sequence length="221" mass="25835">MNKRNHIGEEPHTHTKVTPRTLILGIFLIPVNVYWMTLVEVKYYSLDSSCLPLFIQPIFILFTIILLNLLIKRLKPAAALTQAELLTVYIMVALSCTFAGHDTIQNMFGAIVHPFWFASPENEWQNLFWHYIPRWLTITDLYSLKGFYEGESSIYIARNVAIWIKPLLLWGLLFLLMMFSMLCINTIIRKQWTEQEKLAYPIIQLPLKLSEDMGTKLIQDR</sequence>
<keyword evidence="1" id="KW-0812">Transmembrane</keyword>
<gene>
    <name evidence="3" type="ORF">METZ01_LOCUS415366</name>
</gene>
<dbReference type="Pfam" id="PF20581">
    <property type="entry name" value="DUF6785"/>
    <property type="match status" value="1"/>
</dbReference>
<accession>A0A382WUL7</accession>
<evidence type="ECO:0000256" key="1">
    <source>
        <dbReference type="SAM" id="Phobius"/>
    </source>
</evidence>
<name>A0A382WUL7_9ZZZZ</name>
<dbReference type="AlphaFoldDB" id="A0A382WUL7"/>
<dbReference type="EMBL" id="UINC01162646">
    <property type="protein sequence ID" value="SVD62512.1"/>
    <property type="molecule type" value="Genomic_DNA"/>
</dbReference>
<keyword evidence="1" id="KW-0472">Membrane</keyword>
<feature type="domain" description="DUF6785" evidence="2">
    <location>
        <begin position="18"/>
        <end position="215"/>
    </location>
</feature>
<reference evidence="3" key="1">
    <citation type="submission" date="2018-05" db="EMBL/GenBank/DDBJ databases">
        <authorList>
            <person name="Lanie J.A."/>
            <person name="Ng W.-L."/>
            <person name="Kazmierczak K.M."/>
            <person name="Andrzejewski T.M."/>
            <person name="Davidsen T.M."/>
            <person name="Wayne K.J."/>
            <person name="Tettelin H."/>
            <person name="Glass J.I."/>
            <person name="Rusch D."/>
            <person name="Podicherti R."/>
            <person name="Tsui H.-C.T."/>
            <person name="Winkler M.E."/>
        </authorList>
    </citation>
    <scope>NUCLEOTIDE SEQUENCE</scope>
</reference>
<proteinExistence type="predicted"/>
<evidence type="ECO:0000259" key="2">
    <source>
        <dbReference type="Pfam" id="PF20581"/>
    </source>
</evidence>
<dbReference type="InterPro" id="IPR046712">
    <property type="entry name" value="DUF6785"/>
</dbReference>
<feature type="transmembrane region" description="Helical" evidence="1">
    <location>
        <begin position="83"/>
        <end position="100"/>
    </location>
</feature>
<feature type="transmembrane region" description="Helical" evidence="1">
    <location>
        <begin position="51"/>
        <end position="71"/>
    </location>
</feature>
<feature type="non-terminal residue" evidence="3">
    <location>
        <position position="221"/>
    </location>
</feature>
<organism evidence="3">
    <name type="scientific">marine metagenome</name>
    <dbReference type="NCBI Taxonomy" id="408172"/>
    <lineage>
        <taxon>unclassified sequences</taxon>
        <taxon>metagenomes</taxon>
        <taxon>ecological metagenomes</taxon>
    </lineage>
</organism>
<evidence type="ECO:0000313" key="3">
    <source>
        <dbReference type="EMBL" id="SVD62512.1"/>
    </source>
</evidence>
<protein>
    <recommendedName>
        <fullName evidence="2">DUF6785 domain-containing protein</fullName>
    </recommendedName>
</protein>